<feature type="compositionally biased region" description="Basic and acidic residues" evidence="1">
    <location>
        <begin position="102"/>
        <end position="112"/>
    </location>
</feature>
<evidence type="ECO:0000313" key="3">
    <source>
        <dbReference type="RefSeq" id="XP_025069395.1"/>
    </source>
</evidence>
<dbReference type="GeneID" id="112551651"/>
<dbReference type="RefSeq" id="XP_025069395.1">
    <property type="nucleotide sequence ID" value="XM_025213610.1"/>
</dbReference>
<evidence type="ECO:0000256" key="1">
    <source>
        <dbReference type="SAM" id="MobiDB-lite"/>
    </source>
</evidence>
<dbReference type="KEGG" id="asn:112551651"/>
<organism evidence="2 3">
    <name type="scientific">Alligator sinensis</name>
    <name type="common">Chinese alligator</name>
    <dbReference type="NCBI Taxonomy" id="38654"/>
    <lineage>
        <taxon>Eukaryota</taxon>
        <taxon>Metazoa</taxon>
        <taxon>Chordata</taxon>
        <taxon>Craniata</taxon>
        <taxon>Vertebrata</taxon>
        <taxon>Euteleostomi</taxon>
        <taxon>Archelosauria</taxon>
        <taxon>Archosauria</taxon>
        <taxon>Crocodylia</taxon>
        <taxon>Alligatoridae</taxon>
        <taxon>Alligatorinae</taxon>
        <taxon>Alligator</taxon>
    </lineage>
</organism>
<feature type="region of interest" description="Disordered" evidence="1">
    <location>
        <begin position="252"/>
        <end position="281"/>
    </location>
</feature>
<protein>
    <submittedName>
        <fullName evidence="3">Microtubule-associated protein 1A-like</fullName>
    </submittedName>
</protein>
<evidence type="ECO:0000313" key="2">
    <source>
        <dbReference type="Proteomes" id="UP000189705"/>
    </source>
</evidence>
<accession>A0A3Q0HFT0</accession>
<name>A0A3Q0HFT0_ALLSI</name>
<feature type="region of interest" description="Disordered" evidence="1">
    <location>
        <begin position="69"/>
        <end position="167"/>
    </location>
</feature>
<sequence>MSLAGWLLPAALQPSGVVSSSSSSCTNALLKTSSRQPPSLFFVLAPFPPPDLAAGAAVQTHIIKPGLAGNVAESQQEDVRSGVPAGERSDPVGSPAQPGLIRRRESQQHRAMDSPGNTARIARKTRTPQGGGGKGAGLESPGGEATRRSRGPGWSAQRPSAPAFPLPPQPRCWPLALTSTPGPVPLSQHKLFWEPGPSLSPALAGAEGRGAPCLSVWPGRFKAVVLEGSSAAFLVPTASPRLLETRRHPKAFQKTKMSKDSCKAPGMEMSSPTSSPPPSLPGIWMICNNKGQSGSSLIYWE</sequence>
<proteinExistence type="predicted"/>
<reference evidence="3" key="1">
    <citation type="submission" date="2025-08" db="UniProtKB">
        <authorList>
            <consortium name="RefSeq"/>
        </authorList>
    </citation>
    <scope>IDENTIFICATION</scope>
</reference>
<gene>
    <name evidence="3" type="primary">LOC112551651</name>
</gene>
<keyword evidence="2" id="KW-1185">Reference proteome</keyword>
<dbReference type="AlphaFoldDB" id="A0A3Q0HFT0"/>
<dbReference type="Proteomes" id="UP000189705">
    <property type="component" value="Unplaced"/>
</dbReference>
<dbReference type="InParanoid" id="A0A3Q0HFT0"/>